<dbReference type="PANTHER" id="PTHR33797:SF2">
    <property type="entry name" value="ORGANIC HYDROPEROXIDE RESISTANCE PROTEIN-LIKE"/>
    <property type="match status" value="1"/>
</dbReference>
<dbReference type="Gene3D" id="3.30.300.20">
    <property type="match status" value="1"/>
</dbReference>
<dbReference type="EMBL" id="CP000783">
    <property type="protein sequence ID" value="ABU79368.1"/>
    <property type="molecule type" value="Genomic_DNA"/>
</dbReference>
<dbReference type="InterPro" id="IPR036102">
    <property type="entry name" value="OsmC/Ohrsf"/>
</dbReference>
<dbReference type="InterPro" id="IPR015946">
    <property type="entry name" value="KH_dom-like_a/b"/>
</dbReference>
<dbReference type="InterPro" id="IPR003718">
    <property type="entry name" value="OsmC/Ohr_fam"/>
</dbReference>
<proteinExistence type="inferred from homology"/>
<dbReference type="Gene3D" id="2.20.25.10">
    <property type="match status" value="1"/>
</dbReference>
<dbReference type="NCBIfam" id="TIGR03561">
    <property type="entry name" value="organ_hyd_perox"/>
    <property type="match status" value="1"/>
</dbReference>
<accession>A7MKQ4</accession>
<dbReference type="SUPFAM" id="SSF82784">
    <property type="entry name" value="OsmC-like"/>
    <property type="match status" value="1"/>
</dbReference>
<dbReference type="Proteomes" id="UP000000260">
    <property type="component" value="Chromosome"/>
</dbReference>
<keyword evidence="3" id="KW-1185">Reference proteome</keyword>
<dbReference type="Pfam" id="PF02566">
    <property type="entry name" value="OsmC"/>
    <property type="match status" value="1"/>
</dbReference>
<gene>
    <name evidence="2" type="ordered locus">ESA_04187</name>
</gene>
<protein>
    <recommendedName>
        <fullName evidence="4">Organic hydroperoxide resistance protein</fullName>
    </recommendedName>
</protein>
<evidence type="ECO:0008006" key="4">
    <source>
        <dbReference type="Google" id="ProtNLM"/>
    </source>
</evidence>
<dbReference type="HOGENOM" id="CLU_106355_2_1_6"/>
<name>A7MKQ4_CROS8</name>
<dbReference type="InterPro" id="IPR019953">
    <property type="entry name" value="OHR"/>
</dbReference>
<evidence type="ECO:0000313" key="2">
    <source>
        <dbReference type="EMBL" id="ABU79368.1"/>
    </source>
</evidence>
<comment type="similarity">
    <text evidence="1">Belongs to the OsmC/Ohr family.</text>
</comment>
<dbReference type="PANTHER" id="PTHR33797">
    <property type="entry name" value="ORGANIC HYDROPEROXIDE RESISTANCE PROTEIN-LIKE"/>
    <property type="match status" value="1"/>
</dbReference>
<evidence type="ECO:0000256" key="1">
    <source>
        <dbReference type="ARBA" id="ARBA00007378"/>
    </source>
</evidence>
<dbReference type="AlphaFoldDB" id="A7MKQ4"/>
<reference evidence="2 3" key="1">
    <citation type="journal article" date="2010" name="PLoS ONE">
        <title>Genome sequence of Cronobacter sakazakii BAA-894 and comparative genomic hybridization analysis with other Cronobacter species.</title>
        <authorList>
            <person name="Kucerova E."/>
            <person name="Clifton S.W."/>
            <person name="Xia X.Q."/>
            <person name="Long F."/>
            <person name="Porwollik S."/>
            <person name="Fulton L."/>
            <person name="Fronick C."/>
            <person name="Minx P."/>
            <person name="Kyung K."/>
            <person name="Warren W."/>
            <person name="Fulton R."/>
            <person name="Feng D."/>
            <person name="Wollam A."/>
            <person name="Shah N."/>
            <person name="Bhonagiri V."/>
            <person name="Nash W.E."/>
            <person name="Hallsworth-Pepin K."/>
            <person name="Wilson R.K."/>
            <person name="McClelland M."/>
            <person name="Forsythe S.J."/>
        </authorList>
    </citation>
    <scope>NUCLEOTIDE SEQUENCE [LARGE SCALE GENOMIC DNA]</scope>
    <source>
        <strain evidence="2 3">ATCC BAA-894</strain>
    </source>
</reference>
<sequence length="152" mass="16090">MIANTKENKMSLEKVVYRAKAKATGGRDGRATSDDGVLDVKLGVPKEMGGQGGQVTNPEQLFAAGYSACFLGALKHVASQEKKKVPQDAFIEGQVGIGPLPTGFGIEAQLDIHLPGMDRAEAEALVQKAHIVCPYSNATRGNIDVKLNVITD</sequence>
<dbReference type="KEGG" id="esa:ESA_04187"/>
<organism evidence="2 3">
    <name type="scientific">Cronobacter sakazakii (strain ATCC BAA-894)</name>
    <name type="common">Enterobacter sakazakii</name>
    <dbReference type="NCBI Taxonomy" id="290339"/>
    <lineage>
        <taxon>Bacteria</taxon>
        <taxon>Pseudomonadati</taxon>
        <taxon>Pseudomonadota</taxon>
        <taxon>Gammaproteobacteria</taxon>
        <taxon>Enterobacterales</taxon>
        <taxon>Enterobacteriaceae</taxon>
        <taxon>Cronobacter</taxon>
    </lineage>
</organism>
<evidence type="ECO:0000313" key="3">
    <source>
        <dbReference type="Proteomes" id="UP000000260"/>
    </source>
</evidence>
<dbReference type="GO" id="GO:0006979">
    <property type="term" value="P:response to oxidative stress"/>
    <property type="evidence" value="ECO:0007669"/>
    <property type="project" value="InterPro"/>
</dbReference>